<proteinExistence type="inferred from homology"/>
<protein>
    <submittedName>
        <fullName evidence="3">Activator of Hsp90 ATPase homolog 1-like protein</fullName>
    </submittedName>
</protein>
<dbReference type="STRING" id="558155.SAMN04487911_12330"/>
<sequence length="96" mass="11170">MIDQGQPVLVEEIYEAFIDKVWQAITALNKMSLWFFENIPAFTPEVGFKTQFEVVSDQKVLLHLWEILEVVPMKKPVCNWQYGGYPGDSVVIFELF</sequence>
<name>A0A1M6JVD0_9FLAO</name>
<accession>A0A1M6JVD0</accession>
<dbReference type="AlphaFoldDB" id="A0A1M6JVD0"/>
<dbReference type="InterPro" id="IPR013538">
    <property type="entry name" value="ASHA1/2-like_C"/>
</dbReference>
<dbReference type="Proteomes" id="UP000184231">
    <property type="component" value="Unassembled WGS sequence"/>
</dbReference>
<dbReference type="EMBL" id="FQYX01000023">
    <property type="protein sequence ID" value="SHJ50647.1"/>
    <property type="molecule type" value="Genomic_DNA"/>
</dbReference>
<evidence type="ECO:0000259" key="2">
    <source>
        <dbReference type="Pfam" id="PF08327"/>
    </source>
</evidence>
<dbReference type="Pfam" id="PF08327">
    <property type="entry name" value="AHSA1"/>
    <property type="match status" value="1"/>
</dbReference>
<evidence type="ECO:0000256" key="1">
    <source>
        <dbReference type="ARBA" id="ARBA00006817"/>
    </source>
</evidence>
<evidence type="ECO:0000313" key="4">
    <source>
        <dbReference type="Proteomes" id="UP000184231"/>
    </source>
</evidence>
<dbReference type="InterPro" id="IPR023393">
    <property type="entry name" value="START-like_dom_sf"/>
</dbReference>
<organism evidence="3 4">
    <name type="scientific">Arenibacter nanhaiticus</name>
    <dbReference type="NCBI Taxonomy" id="558155"/>
    <lineage>
        <taxon>Bacteria</taxon>
        <taxon>Pseudomonadati</taxon>
        <taxon>Bacteroidota</taxon>
        <taxon>Flavobacteriia</taxon>
        <taxon>Flavobacteriales</taxon>
        <taxon>Flavobacteriaceae</taxon>
        <taxon>Arenibacter</taxon>
    </lineage>
</organism>
<dbReference type="Gene3D" id="3.30.530.20">
    <property type="match status" value="1"/>
</dbReference>
<dbReference type="OrthoDB" id="2355173at2"/>
<feature type="domain" description="Activator of Hsp90 ATPase homologue 1/2-like C-terminal" evidence="2">
    <location>
        <begin position="18"/>
        <end position="95"/>
    </location>
</feature>
<gene>
    <name evidence="3" type="ORF">SAMN04487911_12330</name>
</gene>
<dbReference type="SUPFAM" id="SSF55961">
    <property type="entry name" value="Bet v1-like"/>
    <property type="match status" value="1"/>
</dbReference>
<reference evidence="3 4" key="1">
    <citation type="submission" date="2016-11" db="EMBL/GenBank/DDBJ databases">
        <authorList>
            <person name="Jaros S."/>
            <person name="Januszkiewicz K."/>
            <person name="Wedrychowicz H."/>
        </authorList>
    </citation>
    <scope>NUCLEOTIDE SEQUENCE [LARGE SCALE GENOMIC DNA]</scope>
    <source>
        <strain evidence="3 4">CGMCC 1.8863</strain>
    </source>
</reference>
<keyword evidence="4" id="KW-1185">Reference proteome</keyword>
<comment type="similarity">
    <text evidence="1">Belongs to the AHA1 family.</text>
</comment>
<evidence type="ECO:0000313" key="3">
    <source>
        <dbReference type="EMBL" id="SHJ50647.1"/>
    </source>
</evidence>